<dbReference type="AlphaFoldDB" id="A0A1E3PL07"/>
<protein>
    <submittedName>
        <fullName evidence="2">Uncharacterized protein</fullName>
    </submittedName>
</protein>
<dbReference type="EMBL" id="KV454409">
    <property type="protein sequence ID" value="ODQ66105.1"/>
    <property type="molecule type" value="Genomic_DNA"/>
</dbReference>
<feature type="compositionally biased region" description="Polar residues" evidence="1">
    <location>
        <begin position="52"/>
        <end position="62"/>
    </location>
</feature>
<feature type="compositionally biased region" description="Polar residues" evidence="1">
    <location>
        <begin position="74"/>
        <end position="91"/>
    </location>
</feature>
<evidence type="ECO:0000313" key="2">
    <source>
        <dbReference type="EMBL" id="ODQ66105.1"/>
    </source>
</evidence>
<feature type="region of interest" description="Disordered" evidence="1">
    <location>
        <begin position="1"/>
        <end position="97"/>
    </location>
</feature>
<accession>A0A1E3PL07</accession>
<name>A0A1E3PL07_9ASCO</name>
<keyword evidence="3" id="KW-1185">Reference proteome</keyword>
<proteinExistence type="predicted"/>
<feature type="non-terminal residue" evidence="2">
    <location>
        <position position="97"/>
    </location>
</feature>
<gene>
    <name evidence="2" type="ORF">NADFUDRAFT_82966</name>
</gene>
<evidence type="ECO:0000313" key="3">
    <source>
        <dbReference type="Proteomes" id="UP000095009"/>
    </source>
</evidence>
<dbReference type="Proteomes" id="UP000095009">
    <property type="component" value="Unassembled WGS sequence"/>
</dbReference>
<organism evidence="2 3">
    <name type="scientific">Nadsonia fulvescens var. elongata DSM 6958</name>
    <dbReference type="NCBI Taxonomy" id="857566"/>
    <lineage>
        <taxon>Eukaryota</taxon>
        <taxon>Fungi</taxon>
        <taxon>Dikarya</taxon>
        <taxon>Ascomycota</taxon>
        <taxon>Saccharomycotina</taxon>
        <taxon>Dipodascomycetes</taxon>
        <taxon>Dipodascales</taxon>
        <taxon>Dipodascales incertae sedis</taxon>
        <taxon>Nadsonia</taxon>
    </lineage>
</organism>
<reference evidence="2 3" key="1">
    <citation type="journal article" date="2016" name="Proc. Natl. Acad. Sci. U.S.A.">
        <title>Comparative genomics of biotechnologically important yeasts.</title>
        <authorList>
            <person name="Riley R."/>
            <person name="Haridas S."/>
            <person name="Wolfe K.H."/>
            <person name="Lopes M.R."/>
            <person name="Hittinger C.T."/>
            <person name="Goeker M."/>
            <person name="Salamov A.A."/>
            <person name="Wisecaver J.H."/>
            <person name="Long T.M."/>
            <person name="Calvey C.H."/>
            <person name="Aerts A.L."/>
            <person name="Barry K.W."/>
            <person name="Choi C."/>
            <person name="Clum A."/>
            <person name="Coughlan A.Y."/>
            <person name="Deshpande S."/>
            <person name="Douglass A.P."/>
            <person name="Hanson S.J."/>
            <person name="Klenk H.-P."/>
            <person name="LaButti K.M."/>
            <person name="Lapidus A."/>
            <person name="Lindquist E.A."/>
            <person name="Lipzen A.M."/>
            <person name="Meier-Kolthoff J.P."/>
            <person name="Ohm R.A."/>
            <person name="Otillar R.P."/>
            <person name="Pangilinan J.L."/>
            <person name="Peng Y."/>
            <person name="Rokas A."/>
            <person name="Rosa C.A."/>
            <person name="Scheuner C."/>
            <person name="Sibirny A.A."/>
            <person name="Slot J.C."/>
            <person name="Stielow J.B."/>
            <person name="Sun H."/>
            <person name="Kurtzman C.P."/>
            <person name="Blackwell M."/>
            <person name="Grigoriev I.V."/>
            <person name="Jeffries T.W."/>
        </authorList>
    </citation>
    <scope>NUCLEOTIDE SEQUENCE [LARGE SCALE GENOMIC DNA]</scope>
    <source>
        <strain evidence="2 3">DSM 6958</strain>
    </source>
</reference>
<sequence length="97" mass="10957">MVDINRSVISDPSERYSSSGDERDGDSRGGLSRNDNNSYYRPHSYHRDSQISDDLTTVNSIQAGEEDYYYAPNESETINNDYDSTDTSGKTTRYPLA</sequence>
<evidence type="ECO:0000256" key="1">
    <source>
        <dbReference type="SAM" id="MobiDB-lite"/>
    </source>
</evidence>